<evidence type="ECO:0000313" key="1">
    <source>
        <dbReference type="EMBL" id="MDY3558646.1"/>
    </source>
</evidence>
<protein>
    <recommendedName>
        <fullName evidence="3">Glycosyl hydrolases family 2 sugar binding domain-containing protein</fullName>
    </recommendedName>
</protein>
<sequence>MRHARKFGRPRTLDPNERVWLVCDHIPGSAEVAVNGARVGTLATAGSFAADVTSLLAPRNEVALVVTSDVAIGAVKLEIRGDES</sequence>
<accession>A0ABU5EU60</accession>
<evidence type="ECO:0000313" key="2">
    <source>
        <dbReference type="Proteomes" id="UP001272242"/>
    </source>
</evidence>
<dbReference type="InterPro" id="IPR008979">
    <property type="entry name" value="Galactose-bd-like_sf"/>
</dbReference>
<organism evidence="1 2">
    <name type="scientific">Gemmata algarum</name>
    <dbReference type="NCBI Taxonomy" id="2975278"/>
    <lineage>
        <taxon>Bacteria</taxon>
        <taxon>Pseudomonadati</taxon>
        <taxon>Planctomycetota</taxon>
        <taxon>Planctomycetia</taxon>
        <taxon>Gemmatales</taxon>
        <taxon>Gemmataceae</taxon>
        <taxon>Gemmata</taxon>
    </lineage>
</organism>
<proteinExistence type="predicted"/>
<dbReference type="RefSeq" id="WP_261187160.1">
    <property type="nucleotide sequence ID" value="NZ_JAXBLV010000045.1"/>
</dbReference>
<reference evidence="2" key="1">
    <citation type="journal article" date="2023" name="Mar. Drugs">
        <title>Gemmata algarum, a Novel Planctomycete Isolated from an Algal Mat, Displays Antimicrobial Activity.</title>
        <authorList>
            <person name="Kumar G."/>
            <person name="Kallscheuer N."/>
            <person name="Kashif M."/>
            <person name="Ahamad S."/>
            <person name="Jagadeeshwari U."/>
            <person name="Pannikurungottu S."/>
            <person name="Haufschild T."/>
            <person name="Kabuu M."/>
            <person name="Sasikala C."/>
            <person name="Jogler C."/>
            <person name="Ramana C."/>
        </authorList>
    </citation>
    <scope>NUCLEOTIDE SEQUENCE [LARGE SCALE GENOMIC DNA]</scope>
    <source>
        <strain evidence="2">JC673</strain>
    </source>
</reference>
<dbReference type="Gene3D" id="2.60.120.260">
    <property type="entry name" value="Galactose-binding domain-like"/>
    <property type="match status" value="1"/>
</dbReference>
<name>A0ABU5EU60_9BACT</name>
<dbReference type="EMBL" id="JAXBLV010000045">
    <property type="protein sequence ID" value="MDY3558646.1"/>
    <property type="molecule type" value="Genomic_DNA"/>
</dbReference>
<keyword evidence="2" id="KW-1185">Reference proteome</keyword>
<dbReference type="Proteomes" id="UP001272242">
    <property type="component" value="Unassembled WGS sequence"/>
</dbReference>
<evidence type="ECO:0008006" key="3">
    <source>
        <dbReference type="Google" id="ProtNLM"/>
    </source>
</evidence>
<dbReference type="SUPFAM" id="SSF49785">
    <property type="entry name" value="Galactose-binding domain-like"/>
    <property type="match status" value="1"/>
</dbReference>
<gene>
    <name evidence="1" type="ORF">R5W23_005787</name>
</gene>
<comment type="caution">
    <text evidence="1">The sequence shown here is derived from an EMBL/GenBank/DDBJ whole genome shotgun (WGS) entry which is preliminary data.</text>
</comment>